<dbReference type="Pfam" id="PF21537">
    <property type="entry name" value="DUF1980_C"/>
    <property type="match status" value="1"/>
</dbReference>
<dbReference type="NCBIfam" id="TIGR03943">
    <property type="entry name" value="TIGR03943 family putative permease subunit"/>
    <property type="match status" value="1"/>
</dbReference>
<dbReference type="InterPro" id="IPR015402">
    <property type="entry name" value="DUF1980"/>
</dbReference>
<feature type="transmembrane region" description="Helical" evidence="2">
    <location>
        <begin position="33"/>
        <end position="54"/>
    </location>
</feature>
<gene>
    <name evidence="4" type="ORF">GCM10020369_29260</name>
</gene>
<keyword evidence="5" id="KW-1185">Reference proteome</keyword>
<dbReference type="PANTHER" id="PTHR40047">
    <property type="entry name" value="UPF0703 PROTEIN YCGQ"/>
    <property type="match status" value="1"/>
</dbReference>
<sequence>MRREVQAIVFVVLGAVLLKLVISGEYLNYVQSLLKVPLIVTGVVLMAFGALGFARDWRGRAVVERSRQRSAEARVRTHGPGAVSVPTDADDDQQALSEADVDAEHADAGHADAGGHSHGGDTHGVGWLWAVPIFVLVLVPPPALGSFAAERGAVTVPKPPESVTYQALRGADPVRLEVHEYAQRAVWDSGRTLTGRTVELSGFVAPHSGGTWYLTRMKVNCCAADARPYQVEIVDSPTRVARDAWVKVTGTWVASTSSDPWKAVPLLKAVTVSGIPTPAQPYE</sequence>
<evidence type="ECO:0000256" key="1">
    <source>
        <dbReference type="SAM" id="MobiDB-lite"/>
    </source>
</evidence>
<reference evidence="5" key="1">
    <citation type="journal article" date="2019" name="Int. J. Syst. Evol. Microbiol.">
        <title>The Global Catalogue of Microorganisms (GCM) 10K type strain sequencing project: providing services to taxonomists for standard genome sequencing and annotation.</title>
        <authorList>
            <consortium name="The Broad Institute Genomics Platform"/>
            <consortium name="The Broad Institute Genome Sequencing Center for Infectious Disease"/>
            <person name="Wu L."/>
            <person name="Ma J."/>
        </authorList>
    </citation>
    <scope>NUCLEOTIDE SEQUENCE [LARGE SCALE GENOMIC DNA]</scope>
    <source>
        <strain evidence="5">JCM 9458</strain>
    </source>
</reference>
<feature type="domain" description="DUF1980" evidence="3">
    <location>
        <begin position="193"/>
        <end position="282"/>
    </location>
</feature>
<protein>
    <submittedName>
        <fullName evidence="4">TIGR03943 family protein</fullName>
    </submittedName>
</protein>
<name>A0ABP6SXP7_9ACTN</name>
<evidence type="ECO:0000256" key="2">
    <source>
        <dbReference type="SAM" id="Phobius"/>
    </source>
</evidence>
<dbReference type="RefSeq" id="WP_345728599.1">
    <property type="nucleotide sequence ID" value="NZ_BAAAYN010000017.1"/>
</dbReference>
<dbReference type="EMBL" id="BAAAYN010000017">
    <property type="protein sequence ID" value="GAA3387289.1"/>
    <property type="molecule type" value="Genomic_DNA"/>
</dbReference>
<feature type="region of interest" description="Disordered" evidence="1">
    <location>
        <begin position="68"/>
        <end position="100"/>
    </location>
</feature>
<keyword evidence="2" id="KW-1133">Transmembrane helix</keyword>
<dbReference type="InterPro" id="IPR052955">
    <property type="entry name" value="UPF0703_membrane_permease"/>
</dbReference>
<keyword evidence="2" id="KW-0812">Transmembrane</keyword>
<accession>A0ABP6SXP7</accession>
<organism evidence="4 5">
    <name type="scientific">Cryptosporangium minutisporangium</name>
    <dbReference type="NCBI Taxonomy" id="113569"/>
    <lineage>
        <taxon>Bacteria</taxon>
        <taxon>Bacillati</taxon>
        <taxon>Actinomycetota</taxon>
        <taxon>Actinomycetes</taxon>
        <taxon>Cryptosporangiales</taxon>
        <taxon>Cryptosporangiaceae</taxon>
        <taxon>Cryptosporangium</taxon>
    </lineage>
</organism>
<evidence type="ECO:0000313" key="4">
    <source>
        <dbReference type="EMBL" id="GAA3387289.1"/>
    </source>
</evidence>
<comment type="caution">
    <text evidence="4">The sequence shown here is derived from an EMBL/GenBank/DDBJ whole genome shotgun (WGS) entry which is preliminary data.</text>
</comment>
<dbReference type="InterPro" id="IPR048447">
    <property type="entry name" value="DUF1980_C"/>
</dbReference>
<proteinExistence type="predicted"/>
<keyword evidence="2" id="KW-0472">Membrane</keyword>
<evidence type="ECO:0000259" key="3">
    <source>
        <dbReference type="Pfam" id="PF21537"/>
    </source>
</evidence>
<dbReference type="PANTHER" id="PTHR40047:SF1">
    <property type="entry name" value="UPF0703 PROTEIN YCGQ"/>
    <property type="match status" value="1"/>
</dbReference>
<evidence type="ECO:0000313" key="5">
    <source>
        <dbReference type="Proteomes" id="UP001501676"/>
    </source>
</evidence>
<dbReference type="Proteomes" id="UP001501676">
    <property type="component" value="Unassembled WGS sequence"/>
</dbReference>